<organism evidence="1 2">
    <name type="scientific">Flavobacterium supellecticarium</name>
    <dbReference type="NCBI Taxonomy" id="2565924"/>
    <lineage>
        <taxon>Bacteria</taxon>
        <taxon>Pseudomonadati</taxon>
        <taxon>Bacteroidota</taxon>
        <taxon>Flavobacteriia</taxon>
        <taxon>Flavobacteriales</taxon>
        <taxon>Flavobacteriaceae</taxon>
        <taxon>Flavobacterium</taxon>
    </lineage>
</organism>
<dbReference type="EMBL" id="SSNZ01000002">
    <property type="protein sequence ID" value="THF51603.1"/>
    <property type="molecule type" value="Genomic_DNA"/>
</dbReference>
<sequence length="350" mass="41398">MKKKMLYIAPDHYDFYKVILKGFQDFTDHSVVMVLSNGYSYHYKNLGERCLNFFLKLCFHTNIKKIHSQKVILQKINQYPTYDIVYVNRPDMLSTELLALIAQKATFSIAHYWDSFSKIKGQKETMPYFDIHYSFDQNDCTQYGLHFTPNFYFTENHSSKPQYDVLFLGTYDYRFTQIKQIIQQLNHQGKNAKALLFSKDKNIRKKHTSQKISFLDKIIPFPEIVAHSGNTQIILDIHHRNQSGLSFRPFEAMGLKKKLITTNPHIKTYDFYNPNNIFIWTNTTLSVPDSFFTTPYTEIPIAIRQKYTLENWVHSITTIKIFHYDATKNLFYLPRHQSAHRRHQTTLPTG</sequence>
<dbReference type="AlphaFoldDB" id="A0A4S3ZZZ8"/>
<protein>
    <submittedName>
        <fullName evidence="1">Lipopolysaccharide core biosynthesis protein rfaS</fullName>
    </submittedName>
</protein>
<dbReference type="Proteomes" id="UP000307507">
    <property type="component" value="Unassembled WGS sequence"/>
</dbReference>
<proteinExistence type="predicted"/>
<dbReference type="OrthoDB" id="3251881at2"/>
<comment type="caution">
    <text evidence="1">The sequence shown here is derived from an EMBL/GenBank/DDBJ whole genome shotgun (WGS) entry which is preliminary data.</text>
</comment>
<evidence type="ECO:0000313" key="1">
    <source>
        <dbReference type="EMBL" id="THF51603.1"/>
    </source>
</evidence>
<accession>A0A4S3ZZZ8</accession>
<name>A0A4S3ZZZ8_9FLAO</name>
<gene>
    <name evidence="1" type="ORF">E6C50_07515</name>
</gene>
<evidence type="ECO:0000313" key="2">
    <source>
        <dbReference type="Proteomes" id="UP000307507"/>
    </source>
</evidence>
<keyword evidence="2" id="KW-1185">Reference proteome</keyword>
<dbReference type="RefSeq" id="WP_136402587.1">
    <property type="nucleotide sequence ID" value="NZ_SSNZ01000002.1"/>
</dbReference>
<reference evidence="1 2" key="1">
    <citation type="submission" date="2019-04" db="EMBL/GenBank/DDBJ databases">
        <title>Flavobacterium sp. nov. isolated from construction timber.</title>
        <authorList>
            <person name="Lin S.-Y."/>
            <person name="Chang C.-T."/>
            <person name="Young C.-C."/>
        </authorList>
    </citation>
    <scope>NUCLEOTIDE SEQUENCE [LARGE SCALE GENOMIC DNA]</scope>
    <source>
        <strain evidence="1 2">CC-CTC003</strain>
    </source>
</reference>